<gene>
    <name evidence="1" type="ORF">JTE90_026857</name>
</gene>
<sequence>MPNPQSSAKVLRHPWYKKACPHIPDGARRYRPSCRIPRTEKEREGPGVCVGPLFIRKEGHNQHGASSGCGDSWQRGPFFPLTILARVFTLGCALSWRLISLDGSHRFCFGIFSL</sequence>
<reference evidence="1 2" key="1">
    <citation type="journal article" date="2022" name="Nat. Ecol. Evol.">
        <title>A masculinizing supergene underlies an exaggerated male reproductive morph in a spider.</title>
        <authorList>
            <person name="Hendrickx F."/>
            <person name="De Corte Z."/>
            <person name="Sonet G."/>
            <person name="Van Belleghem S.M."/>
            <person name="Kostlbacher S."/>
            <person name="Vangestel C."/>
        </authorList>
    </citation>
    <scope>NUCLEOTIDE SEQUENCE [LARGE SCALE GENOMIC DNA]</scope>
    <source>
        <strain evidence="1">W744_W776</strain>
    </source>
</reference>
<name>A0AAV6TZK2_9ARAC</name>
<evidence type="ECO:0000313" key="1">
    <source>
        <dbReference type="EMBL" id="KAG8177510.1"/>
    </source>
</evidence>
<dbReference type="EMBL" id="JAFNEN010000776">
    <property type="protein sequence ID" value="KAG8177510.1"/>
    <property type="molecule type" value="Genomic_DNA"/>
</dbReference>
<protein>
    <submittedName>
        <fullName evidence="1">Uncharacterized protein</fullName>
    </submittedName>
</protein>
<keyword evidence="2" id="KW-1185">Reference proteome</keyword>
<comment type="caution">
    <text evidence="1">The sequence shown here is derived from an EMBL/GenBank/DDBJ whole genome shotgun (WGS) entry which is preliminary data.</text>
</comment>
<accession>A0AAV6TZK2</accession>
<organism evidence="1 2">
    <name type="scientific">Oedothorax gibbosus</name>
    <dbReference type="NCBI Taxonomy" id="931172"/>
    <lineage>
        <taxon>Eukaryota</taxon>
        <taxon>Metazoa</taxon>
        <taxon>Ecdysozoa</taxon>
        <taxon>Arthropoda</taxon>
        <taxon>Chelicerata</taxon>
        <taxon>Arachnida</taxon>
        <taxon>Araneae</taxon>
        <taxon>Araneomorphae</taxon>
        <taxon>Entelegynae</taxon>
        <taxon>Araneoidea</taxon>
        <taxon>Linyphiidae</taxon>
        <taxon>Erigoninae</taxon>
        <taxon>Oedothorax</taxon>
    </lineage>
</organism>
<dbReference type="Proteomes" id="UP000827092">
    <property type="component" value="Unassembled WGS sequence"/>
</dbReference>
<dbReference type="AlphaFoldDB" id="A0AAV6TZK2"/>
<proteinExistence type="predicted"/>
<evidence type="ECO:0000313" key="2">
    <source>
        <dbReference type="Proteomes" id="UP000827092"/>
    </source>
</evidence>